<reference evidence="2" key="2">
    <citation type="journal article" date="2024" name="Plant">
        <title>Genomic evolution and insights into agronomic trait innovations of Sesamum species.</title>
        <authorList>
            <person name="Miao H."/>
            <person name="Wang L."/>
            <person name="Qu L."/>
            <person name="Liu H."/>
            <person name="Sun Y."/>
            <person name="Le M."/>
            <person name="Wang Q."/>
            <person name="Wei S."/>
            <person name="Zheng Y."/>
            <person name="Lin W."/>
            <person name="Duan Y."/>
            <person name="Cao H."/>
            <person name="Xiong S."/>
            <person name="Wang X."/>
            <person name="Wei L."/>
            <person name="Li C."/>
            <person name="Ma Q."/>
            <person name="Ju M."/>
            <person name="Zhao R."/>
            <person name="Li G."/>
            <person name="Mu C."/>
            <person name="Tian Q."/>
            <person name="Mei H."/>
            <person name="Zhang T."/>
            <person name="Gao T."/>
            <person name="Zhang H."/>
        </authorList>
    </citation>
    <scope>NUCLEOTIDE SEQUENCE</scope>
    <source>
        <strain evidence="2">KEN1</strain>
    </source>
</reference>
<dbReference type="PANTHER" id="PTHR43796">
    <property type="entry name" value="CARBOXYNORSPERMIDINE SYNTHASE"/>
    <property type="match status" value="1"/>
</dbReference>
<accession>A0AAW2XZ91</accession>
<dbReference type="Gene3D" id="3.40.50.720">
    <property type="entry name" value="NAD(P)-binding Rossmann-like Domain"/>
    <property type="match status" value="1"/>
</dbReference>
<dbReference type="SUPFAM" id="SSF51735">
    <property type="entry name" value="NAD(P)-binding Rossmann-fold domains"/>
    <property type="match status" value="1"/>
</dbReference>
<reference evidence="2" key="1">
    <citation type="submission" date="2020-06" db="EMBL/GenBank/DDBJ databases">
        <authorList>
            <person name="Li T."/>
            <person name="Hu X."/>
            <person name="Zhang T."/>
            <person name="Song X."/>
            <person name="Zhang H."/>
            <person name="Dai N."/>
            <person name="Sheng W."/>
            <person name="Hou X."/>
            <person name="Wei L."/>
        </authorList>
    </citation>
    <scope>NUCLEOTIDE SEQUENCE</scope>
    <source>
        <strain evidence="2">KEN1</strain>
        <tissue evidence="2">Leaf</tissue>
    </source>
</reference>
<dbReference type="InterPro" id="IPR036291">
    <property type="entry name" value="NAD(P)-bd_dom_sf"/>
</dbReference>
<protein>
    <recommendedName>
        <fullName evidence="1">Saccharopine dehydrogenase NADP binding domain-containing protein</fullName>
    </recommendedName>
</protein>
<proteinExistence type="predicted"/>
<name>A0AAW2XZ91_9LAMI</name>
<evidence type="ECO:0000313" key="2">
    <source>
        <dbReference type="EMBL" id="KAL0459171.1"/>
    </source>
</evidence>
<feature type="domain" description="Saccharopine dehydrogenase NADP binding" evidence="1">
    <location>
        <begin position="47"/>
        <end position="155"/>
    </location>
</feature>
<organism evidence="2">
    <name type="scientific">Sesamum latifolium</name>
    <dbReference type="NCBI Taxonomy" id="2727402"/>
    <lineage>
        <taxon>Eukaryota</taxon>
        <taxon>Viridiplantae</taxon>
        <taxon>Streptophyta</taxon>
        <taxon>Embryophyta</taxon>
        <taxon>Tracheophyta</taxon>
        <taxon>Spermatophyta</taxon>
        <taxon>Magnoliopsida</taxon>
        <taxon>eudicotyledons</taxon>
        <taxon>Gunneridae</taxon>
        <taxon>Pentapetalae</taxon>
        <taxon>asterids</taxon>
        <taxon>lamiids</taxon>
        <taxon>Lamiales</taxon>
        <taxon>Pedaliaceae</taxon>
        <taxon>Sesamum</taxon>
    </lineage>
</organism>
<dbReference type="InterPro" id="IPR005097">
    <property type="entry name" value="Sacchrp_dh_NADP-bd"/>
</dbReference>
<sequence>MARFCLQLNAGIGRNLAMAFAADAGERKNSRKIERVELPEKVRNSRVLILGGTGRVGGSTALALSKFCPDLRIIVGGRNRDKGAAMVTKLGNSTEFSEVDINDSKSLQEALKDVDLVVHTAGPFQQAEKCTVLEAAIRNQTAYLDVCDDTSYAFRAKSYMNQALDANVPAITTGGIYPGVSNVMAAELVRAAQSESKAELERLRFYYYTAGSGGAGPTILSTSFLLLGEEVVAYNKGEKIKLKPYSGMLNIDFGQGIGKHDFSTNFAFRNLPEVRSIHEVLGVPTVSARFGTAPFFWNWGMAAMTYLLPAETLRDRSKVQQLVQLFDPLVRAVDEIIGEKVSMRVDLDCSDGRTRIGIFSHKRLSESVGISTAAFALAILEGSTQPGVWFPEEPEGIAIEARETLLGRAAQGTINFIMNKSKRDRFWDLLVRTSSQTRVNHVASAVQASTTELSNPAPSCKDPFSLHLMQL</sequence>
<dbReference type="Pfam" id="PF03435">
    <property type="entry name" value="Sacchrp_dh_NADP"/>
    <property type="match status" value="1"/>
</dbReference>
<evidence type="ECO:0000259" key="1">
    <source>
        <dbReference type="Pfam" id="PF03435"/>
    </source>
</evidence>
<comment type="caution">
    <text evidence="2">The sequence shown here is derived from an EMBL/GenBank/DDBJ whole genome shotgun (WGS) entry which is preliminary data.</text>
</comment>
<dbReference type="EMBL" id="JACGWN010000002">
    <property type="protein sequence ID" value="KAL0459171.1"/>
    <property type="molecule type" value="Genomic_DNA"/>
</dbReference>
<gene>
    <name evidence="2" type="ORF">Slati_0544300</name>
</gene>
<dbReference type="PANTHER" id="PTHR43796:SF2">
    <property type="entry name" value="CARBOXYNORSPERMIDINE SYNTHASE"/>
    <property type="match status" value="1"/>
</dbReference>
<dbReference type="AlphaFoldDB" id="A0AAW2XZ91"/>